<gene>
    <name evidence="1" type="ORF">H8B21_08035</name>
</gene>
<comment type="caution">
    <text evidence="1">The sequence shown here is derived from an EMBL/GenBank/DDBJ whole genome shotgun (WGS) entry which is preliminary data.</text>
</comment>
<dbReference type="EMBL" id="JACNYL010000002">
    <property type="protein sequence ID" value="MBD1421514.1"/>
    <property type="molecule type" value="Genomic_DNA"/>
</dbReference>
<reference evidence="1 2" key="1">
    <citation type="submission" date="2020-08" db="EMBL/GenBank/DDBJ databases">
        <title>Sphingobacterium sp. DN00404 isolated from aquaculture water.</title>
        <authorList>
            <person name="Zhang M."/>
        </authorList>
    </citation>
    <scope>NUCLEOTIDE SEQUENCE [LARGE SCALE GENOMIC DNA]</scope>
    <source>
        <strain evidence="1 2">KCTC 42746</strain>
    </source>
</reference>
<dbReference type="Proteomes" id="UP000651112">
    <property type="component" value="Unassembled WGS sequence"/>
</dbReference>
<dbReference type="RefSeq" id="WP_190313269.1">
    <property type="nucleotide sequence ID" value="NZ_JACNYL010000002.1"/>
</dbReference>
<organism evidence="1 2">
    <name type="scientific">Sphingobacterium chuzhouense</name>
    <dbReference type="NCBI Taxonomy" id="1742264"/>
    <lineage>
        <taxon>Bacteria</taxon>
        <taxon>Pseudomonadati</taxon>
        <taxon>Bacteroidota</taxon>
        <taxon>Sphingobacteriia</taxon>
        <taxon>Sphingobacteriales</taxon>
        <taxon>Sphingobacteriaceae</taxon>
        <taxon>Sphingobacterium</taxon>
    </lineage>
</organism>
<evidence type="ECO:0000313" key="1">
    <source>
        <dbReference type="EMBL" id="MBD1421514.1"/>
    </source>
</evidence>
<dbReference type="Pfam" id="PF11199">
    <property type="entry name" value="DUF2891"/>
    <property type="match status" value="1"/>
</dbReference>
<proteinExistence type="predicted"/>
<dbReference type="InterPro" id="IPR021365">
    <property type="entry name" value="DUF2891"/>
</dbReference>
<dbReference type="PROSITE" id="PS51257">
    <property type="entry name" value="PROKAR_LIPOPROTEIN"/>
    <property type="match status" value="1"/>
</dbReference>
<accession>A0ABR7XQQ2</accession>
<sequence length="375" mass="43213">MQYRNLVLQFIGIGVITFFLSCESRNKPKEENVKDSNRVERLSLTEETAKRIFELPIHCLTIEYPNKLGQVLGSEADLKSPKALRPIFYGCFDWHSSVHGYWSIVRLLKQYPELDSDGKIHQLLKSHITKENLAVELAFFQDENNLSFERTYGWAWLFKLQQELISWRNADAQEWAKTLQPLVDLLSERTQQYLSKLVYPIRTGQHDNTAFSLTLMYEYAEETGDMALLNAIKTNSIRFFEQDKNCNLAYEPSGYDFLSPCLEEAYLMSKVMSKDAYQNWLVNFLPVLFEAEIETLQPAIVSDRTDGKLVHLDGLNFSRANCLYGIARVLPELQHTLVPLANTHIDFSLKNISDDDYMGSHWLGSFALLALADQI</sequence>
<protein>
    <submittedName>
        <fullName evidence="1">DUF2891 domain-containing protein</fullName>
    </submittedName>
</protein>
<evidence type="ECO:0000313" key="2">
    <source>
        <dbReference type="Proteomes" id="UP000651112"/>
    </source>
</evidence>
<keyword evidence="2" id="KW-1185">Reference proteome</keyword>
<name>A0ABR7XQQ2_9SPHI</name>